<name>A0A9P6KYT2_9MICR</name>
<evidence type="ECO:0000313" key="2">
    <source>
        <dbReference type="Proteomes" id="UP000740883"/>
    </source>
</evidence>
<feature type="non-terminal residue" evidence="1">
    <location>
        <position position="1"/>
    </location>
</feature>
<dbReference type="EMBL" id="SBJO01000229">
    <property type="protein sequence ID" value="KAF9761975.1"/>
    <property type="molecule type" value="Genomic_DNA"/>
</dbReference>
<proteinExistence type="predicted"/>
<comment type="caution">
    <text evidence="1">The sequence shown here is derived from an EMBL/GenBank/DDBJ whole genome shotgun (WGS) entry which is preliminary data.</text>
</comment>
<reference evidence="1 2" key="1">
    <citation type="journal article" date="2020" name="Genome Biol. Evol.">
        <title>Comparative genomics of strictly vertically transmitted, feminizing microsporidia endosymbionts of amphipod crustaceans.</title>
        <authorList>
            <person name="Cormier A."/>
            <person name="Chebbi M.A."/>
            <person name="Giraud I."/>
            <person name="Wattier R."/>
            <person name="Teixeira M."/>
            <person name="Gilbert C."/>
            <person name="Rigaud T."/>
            <person name="Cordaux R."/>
        </authorList>
    </citation>
    <scope>NUCLEOTIDE SEQUENCE [LARGE SCALE GENOMIC DNA]</scope>
    <source>
        <strain evidence="1 2">Ou3-Ou53</strain>
    </source>
</reference>
<evidence type="ECO:0000313" key="1">
    <source>
        <dbReference type="EMBL" id="KAF9761975.1"/>
    </source>
</evidence>
<sequence length="165" mass="19444">TETTTEIIDDISYTKIKKDRDYLLKITTGKFTIPSFFELYYTRKDVFVSTSNIEFFLYKIRRLKNIKKKISTGSSRNNLVERYLEIEKKLNPTAPTSSTKISFSPNIFSSIYSSLIHPEIYFYPTTNILDNPSHLKNLLFTRILIKKEDGYEINPLLLQFNKEYL</sequence>
<organism evidence="1 2">
    <name type="scientific">Nosema granulosis</name>
    <dbReference type="NCBI Taxonomy" id="83296"/>
    <lineage>
        <taxon>Eukaryota</taxon>
        <taxon>Fungi</taxon>
        <taxon>Fungi incertae sedis</taxon>
        <taxon>Microsporidia</taxon>
        <taxon>Nosematidae</taxon>
        <taxon>Nosema</taxon>
    </lineage>
</organism>
<protein>
    <submittedName>
        <fullName evidence="1">Uncharacterized protein</fullName>
    </submittedName>
</protein>
<dbReference type="Proteomes" id="UP000740883">
    <property type="component" value="Unassembled WGS sequence"/>
</dbReference>
<dbReference type="OrthoDB" id="2196169at2759"/>
<dbReference type="AlphaFoldDB" id="A0A9P6KYT2"/>
<gene>
    <name evidence="1" type="ORF">NGRA_2294</name>
</gene>
<keyword evidence="2" id="KW-1185">Reference proteome</keyword>
<accession>A0A9P6KYT2</accession>